<sequence length="62" mass="7259">MILAGECSYCCIIGILALDFVLAEPWYNGLDMRYWFIRSQDMLDVQLLISDAPLKHFLDNFR</sequence>
<protein>
    <submittedName>
        <fullName evidence="1">Uncharacterized protein</fullName>
    </submittedName>
</protein>
<evidence type="ECO:0000313" key="1">
    <source>
        <dbReference type="EnsemblMetazoa" id="GPPI036216-PA"/>
    </source>
</evidence>
<proteinExistence type="predicted"/>
<evidence type="ECO:0000313" key="2">
    <source>
        <dbReference type="Proteomes" id="UP000092460"/>
    </source>
</evidence>
<reference evidence="1" key="2">
    <citation type="submission" date="2020-05" db="UniProtKB">
        <authorList>
            <consortium name="EnsemblMetazoa"/>
        </authorList>
    </citation>
    <scope>IDENTIFICATION</scope>
    <source>
        <strain evidence="1">IAEA</strain>
    </source>
</reference>
<dbReference type="EMBL" id="JXJN01017848">
    <property type="status" value="NOT_ANNOTATED_CDS"/>
    <property type="molecule type" value="Genomic_DNA"/>
</dbReference>
<dbReference type="Proteomes" id="UP000092460">
    <property type="component" value="Unassembled WGS sequence"/>
</dbReference>
<name>A0A1B0BP83_9MUSC</name>
<organism evidence="1 2">
    <name type="scientific">Glossina palpalis gambiensis</name>
    <dbReference type="NCBI Taxonomy" id="67801"/>
    <lineage>
        <taxon>Eukaryota</taxon>
        <taxon>Metazoa</taxon>
        <taxon>Ecdysozoa</taxon>
        <taxon>Arthropoda</taxon>
        <taxon>Hexapoda</taxon>
        <taxon>Insecta</taxon>
        <taxon>Pterygota</taxon>
        <taxon>Neoptera</taxon>
        <taxon>Endopterygota</taxon>
        <taxon>Diptera</taxon>
        <taxon>Brachycera</taxon>
        <taxon>Muscomorpha</taxon>
        <taxon>Hippoboscoidea</taxon>
        <taxon>Glossinidae</taxon>
        <taxon>Glossina</taxon>
    </lineage>
</organism>
<dbReference type="VEuPathDB" id="VectorBase:GPPI036216"/>
<reference evidence="2" key="1">
    <citation type="submission" date="2015-01" db="EMBL/GenBank/DDBJ databases">
        <authorList>
            <person name="Aksoy S."/>
            <person name="Warren W."/>
            <person name="Wilson R.K."/>
        </authorList>
    </citation>
    <scope>NUCLEOTIDE SEQUENCE [LARGE SCALE GENOMIC DNA]</scope>
    <source>
        <strain evidence="2">IAEA</strain>
    </source>
</reference>
<keyword evidence="2" id="KW-1185">Reference proteome</keyword>
<dbReference type="EnsemblMetazoa" id="GPPI036216-RA">
    <property type="protein sequence ID" value="GPPI036216-PA"/>
    <property type="gene ID" value="GPPI036216"/>
</dbReference>
<accession>A0A1B0BP83</accession>
<dbReference type="AlphaFoldDB" id="A0A1B0BP83"/>